<organism evidence="1 2">
    <name type="scientific">Dryococelus australis</name>
    <dbReference type="NCBI Taxonomy" id="614101"/>
    <lineage>
        <taxon>Eukaryota</taxon>
        <taxon>Metazoa</taxon>
        <taxon>Ecdysozoa</taxon>
        <taxon>Arthropoda</taxon>
        <taxon>Hexapoda</taxon>
        <taxon>Insecta</taxon>
        <taxon>Pterygota</taxon>
        <taxon>Neoptera</taxon>
        <taxon>Polyneoptera</taxon>
        <taxon>Phasmatodea</taxon>
        <taxon>Verophasmatodea</taxon>
        <taxon>Anareolatae</taxon>
        <taxon>Phasmatidae</taxon>
        <taxon>Eurycanthinae</taxon>
        <taxon>Dryococelus</taxon>
    </lineage>
</organism>
<dbReference type="EMBL" id="JARBHB010000009">
    <property type="protein sequence ID" value="KAJ8875717.1"/>
    <property type="molecule type" value="Genomic_DNA"/>
</dbReference>
<sequence>MWKRLSRTSRPARRRTTLLFQRSSGSKRRTHSCSPFQPSSGAAWDLTLPLCDPGLSMSRTRAVCVVLPTPPIPLVFLNRPSCLLRVFYLFLCGFGWSCCARCVFLDLAWCPADDTTYVAALKEVVSMLRGFDLCSCLRVVRYTLRRFQMARTLADKCPELLQGLDAVLLAGDSMSSGDLPGTSASSQ</sequence>
<dbReference type="Proteomes" id="UP001159363">
    <property type="component" value="Chromosome 8"/>
</dbReference>
<protein>
    <submittedName>
        <fullName evidence="1">Uncharacterized protein</fullName>
    </submittedName>
</protein>
<comment type="caution">
    <text evidence="1">The sequence shown here is derived from an EMBL/GenBank/DDBJ whole genome shotgun (WGS) entry which is preliminary data.</text>
</comment>
<gene>
    <name evidence="1" type="ORF">PR048_023616</name>
</gene>
<reference evidence="1 2" key="1">
    <citation type="submission" date="2023-02" db="EMBL/GenBank/DDBJ databases">
        <title>LHISI_Scaffold_Assembly.</title>
        <authorList>
            <person name="Stuart O.P."/>
            <person name="Cleave R."/>
            <person name="Magrath M.J.L."/>
            <person name="Mikheyev A.S."/>
        </authorList>
    </citation>
    <scope>NUCLEOTIDE SEQUENCE [LARGE SCALE GENOMIC DNA]</scope>
    <source>
        <strain evidence="1">Daus_M_001</strain>
        <tissue evidence="1">Leg muscle</tissue>
    </source>
</reference>
<accession>A0ABQ9GUK9</accession>
<evidence type="ECO:0000313" key="2">
    <source>
        <dbReference type="Proteomes" id="UP001159363"/>
    </source>
</evidence>
<keyword evidence="2" id="KW-1185">Reference proteome</keyword>
<evidence type="ECO:0000313" key="1">
    <source>
        <dbReference type="EMBL" id="KAJ8875717.1"/>
    </source>
</evidence>
<name>A0ABQ9GUK9_9NEOP</name>
<proteinExistence type="predicted"/>